<dbReference type="OrthoDB" id="1653128at2"/>
<dbReference type="HOGENOM" id="CLU_095240_0_0_9"/>
<keyword evidence="1" id="KW-0472">Membrane</keyword>
<dbReference type="KEGG" id="ral:Rumal_0860"/>
<gene>
    <name evidence="2" type="ordered locus">Rumal_0860</name>
</gene>
<dbReference type="GO" id="GO:0004190">
    <property type="term" value="F:aspartic-type endopeptidase activity"/>
    <property type="evidence" value="ECO:0007669"/>
    <property type="project" value="InterPro"/>
</dbReference>
<feature type="transmembrane region" description="Helical" evidence="1">
    <location>
        <begin position="60"/>
        <end position="85"/>
    </location>
</feature>
<feature type="transmembrane region" description="Helical" evidence="1">
    <location>
        <begin position="97"/>
        <end position="115"/>
    </location>
</feature>
<dbReference type="Pfam" id="PF01252">
    <property type="entry name" value="Peptidase_A8"/>
    <property type="match status" value="1"/>
</dbReference>
<dbReference type="eggNOG" id="COG0597">
    <property type="taxonomic scope" value="Bacteria"/>
</dbReference>
<dbReference type="Proteomes" id="UP000006919">
    <property type="component" value="Chromosome"/>
</dbReference>
<keyword evidence="1" id="KW-1133">Transmembrane helix</keyword>
<proteinExistence type="predicted"/>
<evidence type="ECO:0000313" key="3">
    <source>
        <dbReference type="Proteomes" id="UP000006919"/>
    </source>
</evidence>
<dbReference type="GO" id="GO:0016020">
    <property type="term" value="C:membrane"/>
    <property type="evidence" value="ECO:0007669"/>
    <property type="project" value="InterPro"/>
</dbReference>
<protein>
    <submittedName>
        <fullName evidence="2">Signal peptidase</fullName>
    </submittedName>
</protein>
<accession>E6UIT5</accession>
<dbReference type="STRING" id="697329.Rumal_0860"/>
<dbReference type="AlphaFoldDB" id="E6UIT5"/>
<dbReference type="RefSeq" id="WP_013497565.1">
    <property type="nucleotide sequence ID" value="NC_014833.1"/>
</dbReference>
<evidence type="ECO:0000256" key="1">
    <source>
        <dbReference type="SAM" id="Phobius"/>
    </source>
</evidence>
<dbReference type="EMBL" id="CP002403">
    <property type="protein sequence ID" value="ADU21387.1"/>
    <property type="molecule type" value="Genomic_DNA"/>
</dbReference>
<dbReference type="InterPro" id="IPR001872">
    <property type="entry name" value="Peptidase_A8"/>
</dbReference>
<dbReference type="GO" id="GO:0006508">
    <property type="term" value="P:proteolysis"/>
    <property type="evidence" value="ECO:0007669"/>
    <property type="project" value="InterPro"/>
</dbReference>
<keyword evidence="1" id="KW-0812">Transmembrane</keyword>
<name>E6UIT5_RUMA7</name>
<organism evidence="2 3">
    <name type="scientific">Ruminococcus albus (strain ATCC 27210 / DSM 20455 / JCM 14654 / NCDO 2250 / 7)</name>
    <dbReference type="NCBI Taxonomy" id="697329"/>
    <lineage>
        <taxon>Bacteria</taxon>
        <taxon>Bacillati</taxon>
        <taxon>Bacillota</taxon>
        <taxon>Clostridia</taxon>
        <taxon>Eubacteriales</taxon>
        <taxon>Oscillospiraceae</taxon>
        <taxon>Ruminococcus</taxon>
    </lineage>
</organism>
<reference evidence="2 3" key="1">
    <citation type="journal article" date="2011" name="J. Bacteriol.">
        <title>Complete genome of the cellulolytic ruminal bacterium Ruminococcus albus 7.</title>
        <authorList>
            <person name="Suen G."/>
            <person name="Stevenson D.M."/>
            <person name="Bruce D.C."/>
            <person name="Chertkov O."/>
            <person name="Copeland A."/>
            <person name="Cheng J.F."/>
            <person name="Detter C."/>
            <person name="Detter J.C."/>
            <person name="Goodwin L.A."/>
            <person name="Han C.S."/>
            <person name="Hauser L.J."/>
            <person name="Ivanova N.N."/>
            <person name="Kyrpides N.C."/>
            <person name="Land M.L."/>
            <person name="Lapidus A."/>
            <person name="Lucas S."/>
            <person name="Ovchinnikova G."/>
            <person name="Pitluck S."/>
            <person name="Tapia R."/>
            <person name="Woyke T."/>
            <person name="Boyum J."/>
            <person name="Mead D."/>
            <person name="Weimer P.J."/>
        </authorList>
    </citation>
    <scope>NUCLEOTIDE SEQUENCE [LARGE SCALE GENOMIC DNA]</scope>
    <source>
        <strain evidence="3">ATCC 27210 / DSM 20455 / JCM 14654 / NCDO 2250 / 7</strain>
    </source>
</reference>
<evidence type="ECO:0000313" key="2">
    <source>
        <dbReference type="EMBL" id="ADU21387.1"/>
    </source>
</evidence>
<sequence length="167" mass="19073">MMTNLKRVGMISGLCIIDQTIKIVIDKWLMRSRLEIEHIFGFHPKLNTQQLSIFNNELGLGLGIGVLNVINIIVLIVMIAFYIYLKRKYNDNKLVDPAMIMFTSGVVCSLIDKIFWGGSLDYILFFRQISDLKDIYLLAGGVLIIVFMIRQDIEDKKGKANKQSQAE</sequence>
<feature type="transmembrane region" description="Helical" evidence="1">
    <location>
        <begin position="135"/>
        <end position="153"/>
    </location>
</feature>